<dbReference type="Pfam" id="PF13456">
    <property type="entry name" value="RVT_3"/>
    <property type="match status" value="1"/>
</dbReference>
<dbReference type="InterPro" id="IPR026960">
    <property type="entry name" value="RVT-Znf"/>
</dbReference>
<sequence>MILKTLEWMHPDNYFSVPPVTPGGGGLFLTWKPDITLTVTKATTSYIDTFITSKGVRFQTTFVYGEPDQSKRAAIWKELASLHPPSSGPWLLTGDFNEIVDNEEKCGGPARPEGTFCAFRTFLSENDLFDLKHHGSFLSWRGKRNTHLVQCRLDRAMSNSDWMELYPSSRCQYLKYEGSDHRPLITFLDASVRKGNKIFRFDRRLNDNAEVSELIKRTWNEAAHLSVAERLTLCRKAICRWSKSFHEKSNQKRLFGSKEADNSGSPLEIPTQAFSMLPPNAGKPRNRLTVIVDDEEKPFYEEKQIAEIISGFYEKLFISSGTDESNTVSEALKPCISYEQNLELIKQPSDAEIKEATFSIHPDKASGPDGFSASFFQANWNTVGAAVSKEIKTFFITGSLPAEINETHVRLIPKITGASRVSEYRPIALCNIFYKIISKILSRRLQPVLNTIISETQSAFIPGRSITDNVLITHEVLQFLKTSQATKRCTMAVKTDMSKAYDRVEWGFLSKVLHRLGFHDTWVNWIMQCVTTVSYSYLVNDTAYGKVLPSRGIRQGDPLSPYLFILCGEVLSGLCRNAAQDTTLQGIRVARGSPRINHLLFADDTMFFCAASPTSCEALNLILQKYERASGQKINAAKSSITFSAKTPIEMKEAAKKLLTIEKEGGLGKYLGLPEHFGRRKRDLFTSIVDRIRQCAANWSNRFLSRAGKLTMLQAVLTAIPTYTMSCFLLPVSLCKRIQSVLIRFWWDGPDNKRKMSWVAWDKITKPKVDGGLGLRDIQLFNQALLAKLAWRILTKPESLLARVLLGKYCHKRAFLDATAPASCSHGWHGILHGLKLLKINLGKAIGNGNSTRVWKDSWITLDTHTIPYGPIREEAMDLRVADLLTTDMKWNVKRIKELLPEFAMEIQCLRPSQTGAEDTYIWQPSQSGVYATKSGYFTAAMSNHRVAPPTTPDSFNWRQDVWSGNFSPKMKVFLWSIIQGALPLGENLQKRGILSTSSCPRCNECETAVHTFFTCHFAQEVWQQIPLANAVHIAADSDETFDQLIPSFRKVICLPPSGITFNVLPWILWAIWRDRNLLIFENRSQSAVEVATKGLSLAKEWSGINQLKLLNTKPPLQPIDGRRRSDEPERRIGCKTDAAWDKITKKAGLAWTFTGPISGEHRSGSLSVDFVTSPLMAEALALRSALIEAATNGYDHITMLSDNQTLVRAINGNMQTKETFGVLRDIQQISSAFSDVSFSFIPRSENQESDLLAKRALSQASISVSTAHPLSRPFNSAAFLFVNP</sequence>
<dbReference type="GO" id="GO:0003676">
    <property type="term" value="F:nucleic acid binding"/>
    <property type="evidence" value="ECO:0007669"/>
    <property type="project" value="InterPro"/>
</dbReference>
<dbReference type="Gene3D" id="3.60.10.10">
    <property type="entry name" value="Endonuclease/exonuclease/phosphatase"/>
    <property type="match status" value="1"/>
</dbReference>
<dbReference type="InterPro" id="IPR044730">
    <property type="entry name" value="RNase_H-like_dom_plant"/>
</dbReference>
<accession>A0A9W3C5S3</accession>
<dbReference type="InterPro" id="IPR005135">
    <property type="entry name" value="Endo/exonuclease/phosphatase"/>
</dbReference>
<dbReference type="PROSITE" id="PS50878">
    <property type="entry name" value="RT_POL"/>
    <property type="match status" value="1"/>
</dbReference>
<dbReference type="InterPro" id="IPR000477">
    <property type="entry name" value="RT_dom"/>
</dbReference>
<keyword evidence="2" id="KW-1185">Reference proteome</keyword>
<gene>
    <name evidence="3" type="primary">LOC108815196</name>
</gene>
<dbReference type="Pfam" id="PF00078">
    <property type="entry name" value="RVT_1"/>
    <property type="match status" value="1"/>
</dbReference>
<dbReference type="OrthoDB" id="1107864at2759"/>
<dbReference type="Gene3D" id="3.30.420.10">
    <property type="entry name" value="Ribonuclease H-like superfamily/Ribonuclease H"/>
    <property type="match status" value="1"/>
</dbReference>
<evidence type="ECO:0000313" key="3">
    <source>
        <dbReference type="RefSeq" id="XP_056846889.1"/>
    </source>
</evidence>
<dbReference type="Pfam" id="PF13966">
    <property type="entry name" value="zf-RVT"/>
    <property type="match status" value="1"/>
</dbReference>
<evidence type="ECO:0000259" key="1">
    <source>
        <dbReference type="PROSITE" id="PS50878"/>
    </source>
</evidence>
<dbReference type="SUPFAM" id="SSF56219">
    <property type="entry name" value="DNase I-like"/>
    <property type="match status" value="1"/>
</dbReference>
<organism evidence="2 3">
    <name type="scientific">Raphanus sativus</name>
    <name type="common">Radish</name>
    <name type="synonym">Raphanus raphanistrum var. sativus</name>
    <dbReference type="NCBI Taxonomy" id="3726"/>
    <lineage>
        <taxon>Eukaryota</taxon>
        <taxon>Viridiplantae</taxon>
        <taxon>Streptophyta</taxon>
        <taxon>Embryophyta</taxon>
        <taxon>Tracheophyta</taxon>
        <taxon>Spermatophyta</taxon>
        <taxon>Magnoliopsida</taxon>
        <taxon>eudicotyledons</taxon>
        <taxon>Gunneridae</taxon>
        <taxon>Pentapetalae</taxon>
        <taxon>rosids</taxon>
        <taxon>malvids</taxon>
        <taxon>Brassicales</taxon>
        <taxon>Brassicaceae</taxon>
        <taxon>Brassiceae</taxon>
        <taxon>Raphanus</taxon>
    </lineage>
</organism>
<dbReference type="SUPFAM" id="SSF56672">
    <property type="entry name" value="DNA/RNA polymerases"/>
    <property type="match status" value="1"/>
</dbReference>
<name>A0A9W3C5S3_RAPSA</name>
<dbReference type="CDD" id="cd06222">
    <property type="entry name" value="RNase_H_like"/>
    <property type="match status" value="1"/>
</dbReference>
<proteinExistence type="predicted"/>
<evidence type="ECO:0000313" key="2">
    <source>
        <dbReference type="Proteomes" id="UP000504610"/>
    </source>
</evidence>
<dbReference type="GeneID" id="108815196"/>
<dbReference type="GO" id="GO:0004523">
    <property type="term" value="F:RNA-DNA hybrid ribonuclease activity"/>
    <property type="evidence" value="ECO:0007669"/>
    <property type="project" value="InterPro"/>
</dbReference>
<dbReference type="CDD" id="cd01650">
    <property type="entry name" value="RT_nLTR_like"/>
    <property type="match status" value="1"/>
</dbReference>
<dbReference type="KEGG" id="rsz:108815196"/>
<dbReference type="InterPro" id="IPR036691">
    <property type="entry name" value="Endo/exonu/phosph_ase_sf"/>
</dbReference>
<reference evidence="3" key="2">
    <citation type="submission" date="2025-08" db="UniProtKB">
        <authorList>
            <consortium name="RefSeq"/>
        </authorList>
    </citation>
    <scope>IDENTIFICATION</scope>
    <source>
        <tissue evidence="3">Leaf</tissue>
    </source>
</reference>
<dbReference type="RefSeq" id="XP_056846889.1">
    <property type="nucleotide sequence ID" value="XM_056990909.1"/>
</dbReference>
<dbReference type="InterPro" id="IPR036397">
    <property type="entry name" value="RNaseH_sf"/>
</dbReference>
<dbReference type="PANTHER" id="PTHR33116">
    <property type="entry name" value="REVERSE TRANSCRIPTASE ZINC-BINDING DOMAIN-CONTAINING PROTEIN-RELATED-RELATED"/>
    <property type="match status" value="1"/>
</dbReference>
<dbReference type="PANTHER" id="PTHR33116:SF86">
    <property type="entry name" value="REVERSE TRANSCRIPTASE DOMAIN-CONTAINING PROTEIN"/>
    <property type="match status" value="1"/>
</dbReference>
<dbReference type="InterPro" id="IPR012337">
    <property type="entry name" value="RNaseH-like_sf"/>
</dbReference>
<feature type="domain" description="Reverse transcriptase" evidence="1">
    <location>
        <begin position="393"/>
        <end position="675"/>
    </location>
</feature>
<dbReference type="SUPFAM" id="SSF53098">
    <property type="entry name" value="Ribonuclease H-like"/>
    <property type="match status" value="1"/>
</dbReference>
<dbReference type="Proteomes" id="UP000504610">
    <property type="component" value="Chromosome 7"/>
</dbReference>
<dbReference type="InterPro" id="IPR002156">
    <property type="entry name" value="RNaseH_domain"/>
</dbReference>
<protein>
    <submittedName>
        <fullName evidence="3">Uncharacterized protein LOC108815196</fullName>
    </submittedName>
</protein>
<reference evidence="2" key="1">
    <citation type="journal article" date="2019" name="Database">
        <title>The radish genome database (RadishGD): an integrated information resource for radish genomics.</title>
        <authorList>
            <person name="Yu H.J."/>
            <person name="Baek S."/>
            <person name="Lee Y.J."/>
            <person name="Cho A."/>
            <person name="Mun J.H."/>
        </authorList>
    </citation>
    <scope>NUCLEOTIDE SEQUENCE [LARGE SCALE GENOMIC DNA]</scope>
    <source>
        <strain evidence="2">cv. WK10039</strain>
    </source>
</reference>
<dbReference type="Pfam" id="PF03372">
    <property type="entry name" value="Exo_endo_phos"/>
    <property type="match status" value="1"/>
</dbReference>
<dbReference type="InterPro" id="IPR043502">
    <property type="entry name" value="DNA/RNA_pol_sf"/>
</dbReference>